<protein>
    <submittedName>
        <fullName evidence="3">Uncharacterized protein</fullName>
    </submittedName>
</protein>
<dbReference type="Proteomes" id="UP001445076">
    <property type="component" value="Unassembled WGS sequence"/>
</dbReference>
<name>A0AAW0XS05_CHEQU</name>
<keyword evidence="2" id="KW-0812">Transmembrane</keyword>
<dbReference type="AlphaFoldDB" id="A0AAW0XS05"/>
<feature type="non-terminal residue" evidence="3">
    <location>
        <position position="124"/>
    </location>
</feature>
<comment type="caution">
    <text evidence="3">The sequence shown here is derived from an EMBL/GenBank/DDBJ whole genome shotgun (WGS) entry which is preliminary data.</text>
</comment>
<gene>
    <name evidence="3" type="ORF">OTU49_001986</name>
</gene>
<evidence type="ECO:0000313" key="3">
    <source>
        <dbReference type="EMBL" id="KAK8742606.1"/>
    </source>
</evidence>
<dbReference type="EMBL" id="JARKIK010000028">
    <property type="protein sequence ID" value="KAK8742606.1"/>
    <property type="molecule type" value="Genomic_DNA"/>
</dbReference>
<feature type="transmembrane region" description="Helical" evidence="2">
    <location>
        <begin position="12"/>
        <end position="32"/>
    </location>
</feature>
<reference evidence="3 4" key="1">
    <citation type="journal article" date="2024" name="BMC Genomics">
        <title>Genome assembly of redclaw crayfish (Cherax quadricarinatus) provides insights into its immune adaptation and hypoxia tolerance.</title>
        <authorList>
            <person name="Liu Z."/>
            <person name="Zheng J."/>
            <person name="Li H."/>
            <person name="Fang K."/>
            <person name="Wang S."/>
            <person name="He J."/>
            <person name="Zhou D."/>
            <person name="Weng S."/>
            <person name="Chi M."/>
            <person name="Gu Z."/>
            <person name="He J."/>
            <person name="Li F."/>
            <person name="Wang M."/>
        </authorList>
    </citation>
    <scope>NUCLEOTIDE SEQUENCE [LARGE SCALE GENOMIC DNA]</scope>
    <source>
        <strain evidence="3">ZL_2023a</strain>
    </source>
</reference>
<evidence type="ECO:0000313" key="4">
    <source>
        <dbReference type="Proteomes" id="UP001445076"/>
    </source>
</evidence>
<keyword evidence="2" id="KW-0472">Membrane</keyword>
<keyword evidence="2" id="KW-1133">Transmembrane helix</keyword>
<organism evidence="3 4">
    <name type="scientific">Cherax quadricarinatus</name>
    <name type="common">Australian red claw crayfish</name>
    <dbReference type="NCBI Taxonomy" id="27406"/>
    <lineage>
        <taxon>Eukaryota</taxon>
        <taxon>Metazoa</taxon>
        <taxon>Ecdysozoa</taxon>
        <taxon>Arthropoda</taxon>
        <taxon>Crustacea</taxon>
        <taxon>Multicrustacea</taxon>
        <taxon>Malacostraca</taxon>
        <taxon>Eumalacostraca</taxon>
        <taxon>Eucarida</taxon>
        <taxon>Decapoda</taxon>
        <taxon>Pleocyemata</taxon>
        <taxon>Astacidea</taxon>
        <taxon>Parastacoidea</taxon>
        <taxon>Parastacidae</taxon>
        <taxon>Cherax</taxon>
    </lineage>
</organism>
<feature type="region of interest" description="Disordered" evidence="1">
    <location>
        <begin position="86"/>
        <end position="124"/>
    </location>
</feature>
<feature type="non-terminal residue" evidence="3">
    <location>
        <position position="1"/>
    </location>
</feature>
<feature type="transmembrane region" description="Helical" evidence="2">
    <location>
        <begin position="52"/>
        <end position="75"/>
    </location>
</feature>
<evidence type="ECO:0000256" key="2">
    <source>
        <dbReference type="SAM" id="Phobius"/>
    </source>
</evidence>
<proteinExistence type="predicted"/>
<sequence>VFSNIQDCRWQDLTLGLTCIVVLFLLKEVRSVRWSYLDDNSRSQGQRVLRGIIFYVSAGRNAIVVIIASVIAYGLDGDRQPFTISGVLSNPTTGRGPLDGVDWKGTTGRGRLEGDGLNGTTGRG</sequence>
<keyword evidence="4" id="KW-1185">Reference proteome</keyword>
<accession>A0AAW0XS05</accession>
<evidence type="ECO:0000256" key="1">
    <source>
        <dbReference type="SAM" id="MobiDB-lite"/>
    </source>
</evidence>